<keyword evidence="2" id="KW-0472">Membrane</keyword>
<feature type="transmembrane region" description="Helical" evidence="2">
    <location>
        <begin position="233"/>
        <end position="260"/>
    </location>
</feature>
<dbReference type="OrthoDB" id="446694at2759"/>
<evidence type="ECO:0000256" key="1">
    <source>
        <dbReference type="SAM" id="MobiDB-lite"/>
    </source>
</evidence>
<reference evidence="3" key="1">
    <citation type="submission" date="2021-02" db="EMBL/GenBank/DDBJ databases">
        <authorList>
            <person name="Dougan E. K."/>
            <person name="Rhodes N."/>
            <person name="Thang M."/>
            <person name="Chan C."/>
        </authorList>
    </citation>
    <scope>NUCLEOTIDE SEQUENCE</scope>
</reference>
<name>A0A812LWL5_9DINO</name>
<accession>A0A812LWL5</accession>
<evidence type="ECO:0000313" key="4">
    <source>
        <dbReference type="Proteomes" id="UP000604046"/>
    </source>
</evidence>
<protein>
    <submittedName>
        <fullName evidence="3">Uncharacterized protein</fullName>
    </submittedName>
</protein>
<comment type="caution">
    <text evidence="3">The sequence shown here is derived from an EMBL/GenBank/DDBJ whole genome shotgun (WGS) entry which is preliminary data.</text>
</comment>
<feature type="region of interest" description="Disordered" evidence="1">
    <location>
        <begin position="26"/>
        <end position="70"/>
    </location>
</feature>
<dbReference type="Proteomes" id="UP000604046">
    <property type="component" value="Unassembled WGS sequence"/>
</dbReference>
<evidence type="ECO:0000256" key="2">
    <source>
        <dbReference type="SAM" id="Phobius"/>
    </source>
</evidence>
<dbReference type="AlphaFoldDB" id="A0A812LWL5"/>
<organism evidence="3 4">
    <name type="scientific">Symbiodinium natans</name>
    <dbReference type="NCBI Taxonomy" id="878477"/>
    <lineage>
        <taxon>Eukaryota</taxon>
        <taxon>Sar</taxon>
        <taxon>Alveolata</taxon>
        <taxon>Dinophyceae</taxon>
        <taxon>Suessiales</taxon>
        <taxon>Symbiodiniaceae</taxon>
        <taxon>Symbiodinium</taxon>
    </lineage>
</organism>
<feature type="transmembrane region" description="Helical" evidence="2">
    <location>
        <begin position="272"/>
        <end position="291"/>
    </location>
</feature>
<keyword evidence="2" id="KW-1133">Transmembrane helix</keyword>
<feature type="region of interest" description="Disordered" evidence="1">
    <location>
        <begin position="158"/>
        <end position="197"/>
    </location>
</feature>
<feature type="transmembrane region" description="Helical" evidence="2">
    <location>
        <begin position="449"/>
        <end position="471"/>
    </location>
</feature>
<sequence length="481" mass="51625">MNAAKPRKLLAKGSYVVIPVPLAKSQGSSLSLEVPSRKPQRSSESAGSAEMEDVPQPRPRRNSLLVPRKGAKSRSIYTSVDAATWTQQLKADIRAPHEKAKRMEVPSMLQMDSAFMRAISTPHQLVPLSSTPFRGVVPPGGAPAAAAAPAKRLSRLSSASESALAGDGHDPLNLPGAPDAKQATLQTADSGKKKSSTVMSLSKDSQANILDHFHESMDSPLRTEISHDLSSRILLSLPCILCPMLGLLTLCYCGLLLVMLLTTWLSGSTMQATLISVAVYSAAACGCTHFLRRALRTDELMLALGKLHMFVADFQVEWSKVSGQEWRKNGLMWVLVVWFFAAGQLLEELQPLEASSDPAAPDPEVLLSLRRALSIVSVAIFAISSALVILGSSVLSHILMGLDKSLDCWCCILLDEGDFVIGVQSWNCLQALLKCIGRELGNAFVMTQALGAVGLVYFLTSAVTTAFHMGFRFAPSAVSGD</sequence>
<feature type="transmembrane region" description="Helical" evidence="2">
    <location>
        <begin position="330"/>
        <end position="346"/>
    </location>
</feature>
<proteinExistence type="predicted"/>
<keyword evidence="2" id="KW-0812">Transmembrane</keyword>
<dbReference type="EMBL" id="CAJNDS010001269">
    <property type="protein sequence ID" value="CAE7253784.1"/>
    <property type="molecule type" value="Genomic_DNA"/>
</dbReference>
<gene>
    <name evidence="3" type="ORF">SNAT2548_LOCUS12784</name>
</gene>
<evidence type="ECO:0000313" key="3">
    <source>
        <dbReference type="EMBL" id="CAE7253784.1"/>
    </source>
</evidence>
<keyword evidence="4" id="KW-1185">Reference proteome</keyword>
<feature type="transmembrane region" description="Helical" evidence="2">
    <location>
        <begin position="372"/>
        <end position="395"/>
    </location>
</feature>